<dbReference type="AlphaFoldDB" id="A0A7Y0Q3R3"/>
<evidence type="ECO:0000313" key="3">
    <source>
        <dbReference type="Proteomes" id="UP000533476"/>
    </source>
</evidence>
<evidence type="ECO:0000313" key="2">
    <source>
        <dbReference type="EMBL" id="NMP24543.1"/>
    </source>
</evidence>
<name>A0A7Y0Q3R3_9FIRM</name>
<reference evidence="2 3" key="1">
    <citation type="submission" date="2020-04" db="EMBL/GenBank/DDBJ databases">
        <authorList>
            <person name="Zhang R."/>
            <person name="Schippers A."/>
        </authorList>
    </citation>
    <scope>NUCLEOTIDE SEQUENCE [LARGE SCALE GENOMIC DNA]</scope>
    <source>
        <strain evidence="2 3">DSM 109850</strain>
    </source>
</reference>
<keyword evidence="3" id="KW-1185">Reference proteome</keyword>
<accession>A0A7Y0Q3R3</accession>
<proteinExistence type="predicted"/>
<dbReference type="EMBL" id="JABBVZ010000120">
    <property type="protein sequence ID" value="NMP24543.1"/>
    <property type="molecule type" value="Genomic_DNA"/>
</dbReference>
<keyword evidence="1" id="KW-1133">Transmembrane helix</keyword>
<evidence type="ECO:0000256" key="1">
    <source>
        <dbReference type="SAM" id="Phobius"/>
    </source>
</evidence>
<dbReference type="Pfam" id="PF11295">
    <property type="entry name" value="DUF3096"/>
    <property type="match status" value="1"/>
</dbReference>
<dbReference type="InterPro" id="IPR021446">
    <property type="entry name" value="DUF3096"/>
</dbReference>
<organism evidence="2 3">
    <name type="scientific">Sulfobacillus harzensis</name>
    <dbReference type="NCBI Taxonomy" id="2729629"/>
    <lineage>
        <taxon>Bacteria</taxon>
        <taxon>Bacillati</taxon>
        <taxon>Bacillota</taxon>
        <taxon>Clostridia</taxon>
        <taxon>Eubacteriales</taxon>
        <taxon>Clostridiales Family XVII. Incertae Sedis</taxon>
        <taxon>Sulfobacillus</taxon>
    </lineage>
</organism>
<sequence length="45" mass="4871">MRLDIVSLAAIIAGVVALWQPRHFRMAVGIYLLIVGVLGLGVIRV</sequence>
<gene>
    <name evidence="2" type="ORF">HIJ39_19700</name>
</gene>
<protein>
    <submittedName>
        <fullName evidence="2">DUF3096 domain-containing protein</fullName>
    </submittedName>
</protein>
<feature type="transmembrane region" description="Helical" evidence="1">
    <location>
        <begin position="27"/>
        <end position="43"/>
    </location>
</feature>
<dbReference type="RefSeq" id="WP_169102753.1">
    <property type="nucleotide sequence ID" value="NZ_JABBVZ010000120.1"/>
</dbReference>
<keyword evidence="1" id="KW-0812">Transmembrane</keyword>
<dbReference type="Proteomes" id="UP000533476">
    <property type="component" value="Unassembled WGS sequence"/>
</dbReference>
<comment type="caution">
    <text evidence="2">The sequence shown here is derived from an EMBL/GenBank/DDBJ whole genome shotgun (WGS) entry which is preliminary data.</text>
</comment>
<keyword evidence="1" id="KW-0472">Membrane</keyword>